<feature type="domain" description="J" evidence="7">
    <location>
        <begin position="50"/>
        <end position="114"/>
    </location>
</feature>
<dbReference type="InterPro" id="IPR001623">
    <property type="entry name" value="DnaJ_domain"/>
</dbReference>
<dbReference type="SUPFAM" id="SSF46565">
    <property type="entry name" value="Chaperone J-domain"/>
    <property type="match status" value="1"/>
</dbReference>
<evidence type="ECO:0000256" key="2">
    <source>
        <dbReference type="ARBA" id="ARBA00022692"/>
    </source>
</evidence>
<evidence type="ECO:0000313" key="8">
    <source>
        <dbReference type="EMBL" id="KAF6223979.1"/>
    </source>
</evidence>
<dbReference type="GO" id="GO:0005789">
    <property type="term" value="C:endoplasmic reticulum membrane"/>
    <property type="evidence" value="ECO:0007669"/>
    <property type="project" value="UniProtKB-SubCell"/>
</dbReference>
<gene>
    <name evidence="8" type="ORF">HO133_010553</name>
</gene>
<dbReference type="AlphaFoldDB" id="A0A8H6CI78"/>
<keyword evidence="4" id="KW-1133">Transmembrane helix</keyword>
<dbReference type="SMART" id="SM00271">
    <property type="entry name" value="DnaJ"/>
    <property type="match status" value="1"/>
</dbReference>
<dbReference type="PRINTS" id="PR00625">
    <property type="entry name" value="JDOMAIN"/>
</dbReference>
<dbReference type="InterPro" id="IPR015399">
    <property type="entry name" value="DUF1977_DnaJ-like"/>
</dbReference>
<proteinExistence type="predicted"/>
<evidence type="ECO:0000256" key="4">
    <source>
        <dbReference type="ARBA" id="ARBA00022989"/>
    </source>
</evidence>
<evidence type="ECO:0000256" key="1">
    <source>
        <dbReference type="ARBA" id="ARBA00004389"/>
    </source>
</evidence>
<dbReference type="GeneID" id="59338943"/>
<dbReference type="PANTHER" id="PTHR43908:SF3">
    <property type="entry name" value="AT29763P-RELATED"/>
    <property type="match status" value="1"/>
</dbReference>
<dbReference type="EMBL" id="JACCJB010000009">
    <property type="protein sequence ID" value="KAF6223979.1"/>
    <property type="molecule type" value="Genomic_DNA"/>
</dbReference>
<evidence type="ECO:0000256" key="6">
    <source>
        <dbReference type="SAM" id="MobiDB-lite"/>
    </source>
</evidence>
<dbReference type="PROSITE" id="PS50076">
    <property type="entry name" value="DNAJ_2"/>
    <property type="match status" value="1"/>
</dbReference>
<accession>A0A8H6CI78</accession>
<dbReference type="InterPro" id="IPR018253">
    <property type="entry name" value="DnaJ_domain_CS"/>
</dbReference>
<dbReference type="RefSeq" id="XP_037153039.1">
    <property type="nucleotide sequence ID" value="XM_037301405.1"/>
</dbReference>
<organism evidence="8 9">
    <name type="scientific">Letharia lupina</name>
    <dbReference type="NCBI Taxonomy" id="560253"/>
    <lineage>
        <taxon>Eukaryota</taxon>
        <taxon>Fungi</taxon>
        <taxon>Dikarya</taxon>
        <taxon>Ascomycota</taxon>
        <taxon>Pezizomycotina</taxon>
        <taxon>Lecanoromycetes</taxon>
        <taxon>OSLEUM clade</taxon>
        <taxon>Lecanoromycetidae</taxon>
        <taxon>Lecanorales</taxon>
        <taxon>Lecanorineae</taxon>
        <taxon>Parmeliaceae</taxon>
        <taxon>Letharia</taxon>
    </lineage>
</organism>
<feature type="region of interest" description="Disordered" evidence="6">
    <location>
        <begin position="1"/>
        <end position="34"/>
    </location>
</feature>
<evidence type="ECO:0000256" key="3">
    <source>
        <dbReference type="ARBA" id="ARBA00022824"/>
    </source>
</evidence>
<dbReference type="FunFam" id="1.10.287.110:FF:000069">
    <property type="entry name" value="ER associated DnaJ chaperone"/>
    <property type="match status" value="1"/>
</dbReference>
<keyword evidence="5" id="KW-0472">Membrane</keyword>
<keyword evidence="2" id="KW-0812">Transmembrane</keyword>
<keyword evidence="3" id="KW-0256">Endoplasmic reticulum</keyword>
<dbReference type="Gene3D" id="1.10.287.110">
    <property type="entry name" value="DnaJ domain"/>
    <property type="match status" value="1"/>
</dbReference>
<comment type="subcellular location">
    <subcellularLocation>
        <location evidence="1">Endoplasmic reticulum membrane</location>
        <topology evidence="1">Single-pass membrane protein</topology>
    </subcellularLocation>
</comment>
<sequence length="359" mass="39720">MPAATASGADATPNGNAAKSRDHNQGNQERKYTVEQKAAVIRVRKCSATAFYEILGLEKAASDAEIKKAYRKLSLLTHPDKNGYDGADEAFKMVSRAFQVLSDAEKKEKYDRFGGDPDNRFGPGAAAPSSPFSGFAARSPGGRGPMFEDEISPEELFNRFFGGGGMGGGPFGGGVPMFNDGPQYVFNLGGGPGFRVHQFGGNRPRRRPREANGTGEEQPRSTLGALSNLLPLLILFVLPILSSLFSSAMPSGPNIHFQPGPPNTMHRTSQRLRIDYYLDPRDVVDYSGRKMNDLDRQAENQFVTQLQYECQIEQRTRNTMIEQAQGWFFQDADKMREARNFDMRSCKQLDTYGLARNSY</sequence>
<feature type="region of interest" description="Disordered" evidence="6">
    <location>
        <begin position="196"/>
        <end position="221"/>
    </location>
</feature>
<comment type="caution">
    <text evidence="8">The sequence shown here is derived from an EMBL/GenBank/DDBJ whole genome shotgun (WGS) entry which is preliminary data.</text>
</comment>
<dbReference type="PROSITE" id="PS00636">
    <property type="entry name" value="DNAJ_1"/>
    <property type="match status" value="1"/>
</dbReference>
<dbReference type="CDD" id="cd06257">
    <property type="entry name" value="DnaJ"/>
    <property type="match status" value="1"/>
</dbReference>
<evidence type="ECO:0000313" key="9">
    <source>
        <dbReference type="Proteomes" id="UP000593566"/>
    </source>
</evidence>
<evidence type="ECO:0000256" key="5">
    <source>
        <dbReference type="ARBA" id="ARBA00023136"/>
    </source>
</evidence>
<dbReference type="InterPro" id="IPR036869">
    <property type="entry name" value="J_dom_sf"/>
</dbReference>
<keyword evidence="9" id="KW-1185">Reference proteome</keyword>
<evidence type="ECO:0000259" key="7">
    <source>
        <dbReference type="PROSITE" id="PS50076"/>
    </source>
</evidence>
<dbReference type="GO" id="GO:0071218">
    <property type="term" value="P:cellular response to misfolded protein"/>
    <property type="evidence" value="ECO:0007669"/>
    <property type="project" value="TreeGrafter"/>
</dbReference>
<dbReference type="PANTHER" id="PTHR43908">
    <property type="entry name" value="AT29763P-RELATED"/>
    <property type="match status" value="1"/>
</dbReference>
<name>A0A8H6CI78_9LECA</name>
<dbReference type="InterPro" id="IPR051100">
    <property type="entry name" value="DnaJ_subfamily_B/C"/>
</dbReference>
<dbReference type="GO" id="GO:0030544">
    <property type="term" value="F:Hsp70 protein binding"/>
    <property type="evidence" value="ECO:0007669"/>
    <property type="project" value="TreeGrafter"/>
</dbReference>
<reference evidence="8 9" key="1">
    <citation type="journal article" date="2020" name="Genomics">
        <title>Complete, high-quality genomes from long-read metagenomic sequencing of two wolf lichen thalli reveals enigmatic genome architecture.</title>
        <authorList>
            <person name="McKenzie S.K."/>
            <person name="Walston R.F."/>
            <person name="Allen J.L."/>
        </authorList>
    </citation>
    <scope>NUCLEOTIDE SEQUENCE [LARGE SCALE GENOMIC DNA]</scope>
    <source>
        <strain evidence="8">WasteWater1</strain>
    </source>
</reference>
<feature type="compositionally biased region" description="Basic and acidic residues" evidence="6">
    <location>
        <begin position="19"/>
        <end position="34"/>
    </location>
</feature>
<protein>
    <recommendedName>
        <fullName evidence="7">J domain-containing protein</fullName>
    </recommendedName>
</protein>
<dbReference type="Pfam" id="PF00226">
    <property type="entry name" value="DnaJ"/>
    <property type="match status" value="1"/>
</dbReference>
<dbReference type="Pfam" id="PF09320">
    <property type="entry name" value="DUF1977"/>
    <property type="match status" value="1"/>
</dbReference>
<dbReference type="Proteomes" id="UP000593566">
    <property type="component" value="Unassembled WGS sequence"/>
</dbReference>